<feature type="domain" description="EB" evidence="1">
    <location>
        <begin position="60"/>
        <end position="106"/>
    </location>
</feature>
<dbReference type="EMBL" id="JH817906">
    <property type="protein sequence ID" value="EKC30726.1"/>
    <property type="molecule type" value="Genomic_DNA"/>
</dbReference>
<dbReference type="PANTHER" id="PTHR39069:SF8">
    <property type="entry name" value="FI17111P1"/>
    <property type="match status" value="1"/>
</dbReference>
<accession>K1R9P8</accession>
<gene>
    <name evidence="2" type="ORF">CGI_10019963</name>
</gene>
<sequence length="340" mass="38253">MGKVAHTHGKFFRKVQVVDTSLDQGCNDDNQCAEMTHSMCNKTTGLCQCKAMYLYLWETNTCAPARGIGESCNNSIQCEAKTPYSTCDTDKRCRCEQGYLALNDSCSPARGLGEQCEDYTQCQAATKYSMCNKNNECRCQQGYVEVNDCCVPVRRLKESCDSPIQCSETTANSTCNNETGVCQCIEDSISKNNGSCSNSSGGCEQSEFERVCTSITNTPLRHKEKDKIYDLIHPVMTLRSNCPSRSSLHKIGRKHYKIGRKSVPEVSQQMNSRLVYNNDIRDKEEGNDVYIHLHQDPFEVDVQSDYDHAPQQMTAEDDYSHMNTCNKTPGLESDYYREAS</sequence>
<dbReference type="InterPro" id="IPR006149">
    <property type="entry name" value="EB_dom"/>
</dbReference>
<name>K1R9P8_MAGGI</name>
<feature type="domain" description="EB" evidence="1">
    <location>
        <begin position="139"/>
        <end position="196"/>
    </location>
</feature>
<organism evidence="2">
    <name type="scientific">Magallana gigas</name>
    <name type="common">Pacific oyster</name>
    <name type="synonym">Crassostrea gigas</name>
    <dbReference type="NCBI Taxonomy" id="29159"/>
    <lineage>
        <taxon>Eukaryota</taxon>
        <taxon>Metazoa</taxon>
        <taxon>Spiralia</taxon>
        <taxon>Lophotrochozoa</taxon>
        <taxon>Mollusca</taxon>
        <taxon>Bivalvia</taxon>
        <taxon>Autobranchia</taxon>
        <taxon>Pteriomorphia</taxon>
        <taxon>Ostreida</taxon>
        <taxon>Ostreoidea</taxon>
        <taxon>Ostreidae</taxon>
        <taxon>Magallana</taxon>
    </lineage>
</organism>
<dbReference type="HOGENOM" id="CLU_746499_0_0_1"/>
<evidence type="ECO:0000313" key="2">
    <source>
        <dbReference type="EMBL" id="EKC30726.1"/>
    </source>
</evidence>
<evidence type="ECO:0000259" key="1">
    <source>
        <dbReference type="Pfam" id="PF01683"/>
    </source>
</evidence>
<dbReference type="Pfam" id="PF01683">
    <property type="entry name" value="EB"/>
    <property type="match status" value="2"/>
</dbReference>
<dbReference type="PANTHER" id="PTHR39069">
    <property type="entry name" value="ECDYSONE-INDUCIBLE GENE E1, ISOFORM A"/>
    <property type="match status" value="1"/>
</dbReference>
<reference evidence="2" key="1">
    <citation type="journal article" date="2012" name="Nature">
        <title>The oyster genome reveals stress adaptation and complexity of shell formation.</title>
        <authorList>
            <person name="Zhang G."/>
            <person name="Fang X."/>
            <person name="Guo X."/>
            <person name="Li L."/>
            <person name="Luo R."/>
            <person name="Xu F."/>
            <person name="Yang P."/>
            <person name="Zhang L."/>
            <person name="Wang X."/>
            <person name="Qi H."/>
            <person name="Xiong Z."/>
            <person name="Que H."/>
            <person name="Xie Y."/>
            <person name="Holland P.W."/>
            <person name="Paps J."/>
            <person name="Zhu Y."/>
            <person name="Wu F."/>
            <person name="Chen Y."/>
            <person name="Wang J."/>
            <person name="Peng C."/>
            <person name="Meng J."/>
            <person name="Yang L."/>
            <person name="Liu J."/>
            <person name="Wen B."/>
            <person name="Zhang N."/>
            <person name="Huang Z."/>
            <person name="Zhu Q."/>
            <person name="Feng Y."/>
            <person name="Mount A."/>
            <person name="Hedgecock D."/>
            <person name="Xu Z."/>
            <person name="Liu Y."/>
            <person name="Domazet-Loso T."/>
            <person name="Du Y."/>
            <person name="Sun X."/>
            <person name="Zhang S."/>
            <person name="Liu B."/>
            <person name="Cheng P."/>
            <person name="Jiang X."/>
            <person name="Li J."/>
            <person name="Fan D."/>
            <person name="Wang W."/>
            <person name="Fu W."/>
            <person name="Wang T."/>
            <person name="Wang B."/>
            <person name="Zhang J."/>
            <person name="Peng Z."/>
            <person name="Li Y."/>
            <person name="Li N."/>
            <person name="Wang J."/>
            <person name="Chen M."/>
            <person name="He Y."/>
            <person name="Tan F."/>
            <person name="Song X."/>
            <person name="Zheng Q."/>
            <person name="Huang R."/>
            <person name="Yang H."/>
            <person name="Du X."/>
            <person name="Chen L."/>
            <person name="Yang M."/>
            <person name="Gaffney P.M."/>
            <person name="Wang S."/>
            <person name="Luo L."/>
            <person name="She Z."/>
            <person name="Ming Y."/>
            <person name="Huang W."/>
            <person name="Zhang S."/>
            <person name="Huang B."/>
            <person name="Zhang Y."/>
            <person name="Qu T."/>
            <person name="Ni P."/>
            <person name="Miao G."/>
            <person name="Wang J."/>
            <person name="Wang Q."/>
            <person name="Steinberg C.E."/>
            <person name="Wang H."/>
            <person name="Li N."/>
            <person name="Qian L."/>
            <person name="Zhang G."/>
            <person name="Li Y."/>
            <person name="Yang H."/>
            <person name="Liu X."/>
            <person name="Wang J."/>
            <person name="Yin Y."/>
            <person name="Wang J."/>
        </authorList>
    </citation>
    <scope>NUCLEOTIDE SEQUENCE [LARGE SCALE GENOMIC DNA]</scope>
    <source>
        <strain evidence="2">05x7-T-G4-1.051#20</strain>
    </source>
</reference>
<protein>
    <recommendedName>
        <fullName evidence="1">EB domain-containing protein</fullName>
    </recommendedName>
</protein>
<dbReference type="InParanoid" id="K1R9P8"/>
<proteinExistence type="predicted"/>
<dbReference type="AlphaFoldDB" id="K1R9P8"/>